<dbReference type="GO" id="GO:0009063">
    <property type="term" value="P:amino acid catabolic process"/>
    <property type="evidence" value="ECO:0007669"/>
    <property type="project" value="InterPro"/>
</dbReference>
<reference evidence="8" key="1">
    <citation type="submission" date="2023-10" db="EMBL/GenBank/DDBJ databases">
        <title>Chromosome-level genome of the transformable northern wattle, Acacia crassicarpa.</title>
        <authorList>
            <person name="Massaro I."/>
            <person name="Sinha N.R."/>
            <person name="Poethig S."/>
            <person name="Leichty A.R."/>
        </authorList>
    </citation>
    <scope>NUCLEOTIDE SEQUENCE</scope>
    <source>
        <strain evidence="8">Acra3RX</strain>
        <tissue evidence="8">Leaf</tissue>
    </source>
</reference>
<dbReference type="InterPro" id="IPR029061">
    <property type="entry name" value="THDP-binding"/>
</dbReference>
<dbReference type="InterPro" id="IPR036849">
    <property type="entry name" value="Enolase-like_C_sf"/>
</dbReference>
<dbReference type="Gene3D" id="3.20.20.120">
    <property type="entry name" value="Enolase-like C-terminal domain"/>
    <property type="match status" value="1"/>
</dbReference>
<evidence type="ECO:0000256" key="4">
    <source>
        <dbReference type="ARBA" id="ARBA00023052"/>
    </source>
</evidence>
<evidence type="ECO:0000256" key="5">
    <source>
        <dbReference type="ARBA" id="ARBA00023211"/>
    </source>
</evidence>
<dbReference type="SFLD" id="SFLDS00001">
    <property type="entry name" value="Enolase"/>
    <property type="match status" value="1"/>
</dbReference>
<dbReference type="NCBIfam" id="TIGR00173">
    <property type="entry name" value="menD"/>
    <property type="match status" value="1"/>
</dbReference>
<evidence type="ECO:0000256" key="2">
    <source>
        <dbReference type="ARBA" id="ARBA00022723"/>
    </source>
</evidence>
<dbReference type="GO" id="GO:0070204">
    <property type="term" value="F:2-succinyl-5-enolpyruvyl-6-hydroxy-3-cyclohexene-1-carboxylic-acid synthase activity"/>
    <property type="evidence" value="ECO:0007669"/>
    <property type="project" value="InterPro"/>
</dbReference>
<name>A0AAE1J2Q3_9FABA</name>
<evidence type="ECO:0000259" key="7">
    <source>
        <dbReference type="SMART" id="SM00922"/>
    </source>
</evidence>
<dbReference type="Gene3D" id="3.30.390.10">
    <property type="entry name" value="Enolase-like, N-terminal domain"/>
    <property type="match status" value="1"/>
</dbReference>
<evidence type="ECO:0000256" key="6">
    <source>
        <dbReference type="ARBA" id="ARBA00023239"/>
    </source>
</evidence>
<evidence type="ECO:0000313" key="9">
    <source>
        <dbReference type="Proteomes" id="UP001293593"/>
    </source>
</evidence>
<dbReference type="InterPro" id="IPR029017">
    <property type="entry name" value="Enolase-like_N"/>
</dbReference>
<dbReference type="PANTHER" id="PTHR42916:SF1">
    <property type="entry name" value="PROTEIN PHYLLO, CHLOROPLASTIC"/>
    <property type="match status" value="1"/>
</dbReference>
<keyword evidence="4" id="KW-0786">Thiamine pyrophosphate</keyword>
<evidence type="ECO:0000256" key="1">
    <source>
        <dbReference type="ARBA" id="ARBA00022679"/>
    </source>
</evidence>
<dbReference type="SUPFAM" id="SSF54826">
    <property type="entry name" value="Enolase N-terminal domain-like"/>
    <property type="match status" value="1"/>
</dbReference>
<dbReference type="NCBIfam" id="TIGR01927">
    <property type="entry name" value="menC_gam_Gplu"/>
    <property type="match status" value="1"/>
</dbReference>
<dbReference type="InterPro" id="IPR013342">
    <property type="entry name" value="Mandelate_racemase_C"/>
</dbReference>
<dbReference type="InterPro" id="IPR000073">
    <property type="entry name" value="AB_hydrolase_1"/>
</dbReference>
<keyword evidence="6" id="KW-0456">Lyase</keyword>
<dbReference type="InterPro" id="IPR004433">
    <property type="entry name" value="MenaQ_synth_MenD"/>
</dbReference>
<dbReference type="SUPFAM" id="SSF52518">
    <property type="entry name" value="Thiamin diphosphate-binding fold (THDP-binding)"/>
    <property type="match status" value="2"/>
</dbReference>
<keyword evidence="1" id="KW-0808">Transferase</keyword>
<keyword evidence="5" id="KW-0464">Manganese</keyword>
<dbReference type="SFLD" id="SFLDG00180">
    <property type="entry name" value="muconate_cycloisomerase"/>
    <property type="match status" value="1"/>
</dbReference>
<dbReference type="InterPro" id="IPR032264">
    <property type="entry name" value="MenD_middle"/>
</dbReference>
<dbReference type="Pfam" id="PF16582">
    <property type="entry name" value="TPP_enzyme_M_2"/>
    <property type="match status" value="1"/>
</dbReference>
<keyword evidence="2" id="KW-0479">Metal-binding</keyword>
<dbReference type="SMART" id="SM00922">
    <property type="entry name" value="MR_MLE"/>
    <property type="match status" value="1"/>
</dbReference>
<evidence type="ECO:0000313" key="8">
    <source>
        <dbReference type="EMBL" id="KAK4260923.1"/>
    </source>
</evidence>
<dbReference type="InterPro" id="IPR018110">
    <property type="entry name" value="Mandel_Rmase/mucon_lact_enz_CS"/>
</dbReference>
<dbReference type="Pfam" id="PF02775">
    <property type="entry name" value="TPP_enzyme_C"/>
    <property type="match status" value="1"/>
</dbReference>
<proteinExistence type="inferred from homology"/>
<dbReference type="InterPro" id="IPR029065">
    <property type="entry name" value="Enolase_C-like"/>
</dbReference>
<dbReference type="InterPro" id="IPR012001">
    <property type="entry name" value="Thiamin_PyroP_enz_TPP-bd_dom"/>
</dbReference>
<organism evidence="8 9">
    <name type="scientific">Acacia crassicarpa</name>
    <name type="common">northern wattle</name>
    <dbReference type="NCBI Taxonomy" id="499986"/>
    <lineage>
        <taxon>Eukaryota</taxon>
        <taxon>Viridiplantae</taxon>
        <taxon>Streptophyta</taxon>
        <taxon>Embryophyta</taxon>
        <taxon>Tracheophyta</taxon>
        <taxon>Spermatophyta</taxon>
        <taxon>Magnoliopsida</taxon>
        <taxon>eudicotyledons</taxon>
        <taxon>Gunneridae</taxon>
        <taxon>Pentapetalae</taxon>
        <taxon>rosids</taxon>
        <taxon>fabids</taxon>
        <taxon>Fabales</taxon>
        <taxon>Fabaceae</taxon>
        <taxon>Caesalpinioideae</taxon>
        <taxon>mimosoid clade</taxon>
        <taxon>Acacieae</taxon>
        <taxon>Acacia</taxon>
    </lineage>
</organism>
<dbReference type="Pfam" id="PF13378">
    <property type="entry name" value="MR_MLE_C"/>
    <property type="match status" value="1"/>
</dbReference>
<dbReference type="GO" id="GO:0009234">
    <property type="term" value="P:menaquinone biosynthetic process"/>
    <property type="evidence" value="ECO:0007669"/>
    <property type="project" value="InterPro"/>
</dbReference>
<sequence>MTCRALSLGNDFSSVATFSSRSRISFSYPSSSSTAIVFLSRNSRLFKLHCLKRNYEFVKGVKFDGPMILIDDIVNNEDIDLVFENCITRTLSPALTLEEGLERIKEAVQVLRLDPPGCSSGFLRFQVAVPPSSKALSWFCCQPESSGVFPQIYLSKNSDNPTCKSLHVNSRRGVFGIGAAASFTRYSLLNTGMQSLFKRYISSDSTLIMAYGFMDVNINQHLDSVNHEDGSFFFFVPQIELDEQETTSILTSTLAWDDSSVSTFKEALHSLEISLNQLSCHICPTNDTWKPDCTTSALRKFSLVENGSIPRVYMKSIAPVGRESMADIMELKESPSSTQFCFRLSPTVAFKTNMLDQANNLFYSLEESANINTVWASLIIDECSRLGLTYFCIAPGSRSSPLAVAASSHALITCISCFDERSLAFHAVGYARGSHIPAVVITSSGTAVSNLLPAVVEASQDFVPLILLTADRPPELQECGANQAIYQVNHFGSFVRYFFNLPTPTDHIPAKMVLTTLDSAVHWATSTPCGPVHLNCPFREPLENSPSKWKSSCLKGLDFWITNAEPYTKYIHMQQSCRFNNATGQLIDVLTLVQRAKNGLLVIGAIQMEDEIWAALHLAKHLGWPVVADILSGLRLRKHLTSFPEIEGNFLFVDHLDHALLSKSVKGWLEIDVVIQIGSRITSKRICQMLDACVPFSYIMVDKNPNRQDPSHIVTHRIQSSIVGFVDCLLKARVPHSRSKWATSLQVLSQMVEREIQFQICIECSLTEPHVAHVISEALSSESSLFLGNSMSIRDADMYGHGRSICSKSVTSLMLDSDLPFSWIRVAGNRGASGIDGLLSTAIGFAVGCNKKVFCVIGDVSFLHDTNGLAILNQSKLRKPMTILVLNNHGGGIFSFLPLANKTEPSILHQYFYTSHNISIGNLCLAHGIKHLYAQTKMELEDALFAAQNEDMDCVVEIESSIDGNANFHSILQKFALQTAEDTISLLSASFSRSSIKDEFFYFKVHKIEYSQYRIALCAPPTSTSLGHDHKEFYREGFILSLFLEGGSVGFGEVAPLEIHRENLEDAEDQLRFLMHAMKGVKISCFLSLLKGSFSCWIWNELGILPSSIFPSVRCGLEMAILNAIADARGSSLLDILYSQTNEKDKYQSSMEVQVCALLDSNGSPAEVANVAAALVEEGFSAIKLKLARWGDPIHSALVIQEVRKKVGCHIDIRADANRRWTYEEAMEFSSFVKDCGLQYIEEPVQDEDHILKFCEDSGLPVALDETIDHVHENHLEKLVKFSHPRIVAIVIKPSVVGGFENAALIAQWAQQLGKMAVISAAFESSLSLSAYVQFSCYLDMQNASRFRVSNNQAVPSVAHGLGTYRWLKEDITTTPVSIGRNPHSNFVEASVADARKLLKNLQVNQNVINGVMTEEQVHRYQLNVELDNVSCLFQVQEIGQKNDDNVLVFLHGFLGTGDDWIPIMNAISGSARCISVDLPGHGKSIINTVNIAGQEPCLCMETIAGLLHNLIHHITPTKVTLVGYSMGARIALYMALKFGYKAKGAALISGSPGLNDKLARKIRAAKDDSRARSMVAHGLQPFVESWYAGELWRSFRSHPHFNRIVESRLPQHDVQSLAKILSGISIGRHPSLWEELKNLNFRMPLVVMYGEKDTKFKKIAEAMINTLCSGQEQSNKVHKVVEVPDCGHAVHLENPLSVIYALRHFMNSL</sequence>
<dbReference type="EMBL" id="JAWXYG010000010">
    <property type="protein sequence ID" value="KAK4260923.1"/>
    <property type="molecule type" value="Genomic_DNA"/>
</dbReference>
<feature type="domain" description="Mandelate racemase/muconate lactonizing enzyme C-terminal" evidence="7">
    <location>
        <begin position="1165"/>
        <end position="1261"/>
    </location>
</feature>
<dbReference type="InterPro" id="IPR029058">
    <property type="entry name" value="AB_hydrolase_fold"/>
</dbReference>
<keyword evidence="9" id="KW-1185">Reference proteome</keyword>
<dbReference type="PROSITE" id="PS00909">
    <property type="entry name" value="MR_MLE_2"/>
    <property type="match status" value="1"/>
</dbReference>
<dbReference type="SFLD" id="SFLDF00009">
    <property type="entry name" value="o-succinylbenzoate_synthase"/>
    <property type="match status" value="1"/>
</dbReference>
<dbReference type="Gene3D" id="3.40.50.1220">
    <property type="entry name" value="TPP-binding domain"/>
    <property type="match status" value="1"/>
</dbReference>
<dbReference type="Gene3D" id="3.40.50.970">
    <property type="match status" value="2"/>
</dbReference>
<dbReference type="GO" id="GO:0016829">
    <property type="term" value="F:lyase activity"/>
    <property type="evidence" value="ECO:0007669"/>
    <property type="project" value="UniProtKB-KW"/>
</dbReference>
<evidence type="ECO:0000256" key="3">
    <source>
        <dbReference type="ARBA" id="ARBA00022842"/>
    </source>
</evidence>
<protein>
    <recommendedName>
        <fullName evidence="7">Mandelate racemase/muconate lactonizing enzyme C-terminal domain-containing protein</fullName>
    </recommendedName>
</protein>
<keyword evidence="3" id="KW-0460">Magnesium</keyword>
<accession>A0AAE1J2Q3</accession>
<dbReference type="Proteomes" id="UP001293593">
    <property type="component" value="Unassembled WGS sequence"/>
</dbReference>
<dbReference type="SUPFAM" id="SSF51604">
    <property type="entry name" value="Enolase C-terminal domain-like"/>
    <property type="match status" value="1"/>
</dbReference>
<dbReference type="GO" id="GO:0030976">
    <property type="term" value="F:thiamine pyrophosphate binding"/>
    <property type="evidence" value="ECO:0007669"/>
    <property type="project" value="InterPro"/>
</dbReference>
<dbReference type="Gene3D" id="3.40.50.1820">
    <property type="entry name" value="alpha/beta hydrolase"/>
    <property type="match status" value="1"/>
</dbReference>
<gene>
    <name evidence="8" type="ORF">QN277_003984</name>
</gene>
<dbReference type="InterPro" id="IPR011766">
    <property type="entry name" value="TPP_enzyme_TPP-bd"/>
</dbReference>
<dbReference type="Pfam" id="PF02776">
    <property type="entry name" value="TPP_enzyme_N"/>
    <property type="match status" value="1"/>
</dbReference>
<dbReference type="SUPFAM" id="SSF52467">
    <property type="entry name" value="DHS-like NAD/FAD-binding domain"/>
    <property type="match status" value="1"/>
</dbReference>
<dbReference type="HAMAP" id="MF_01659">
    <property type="entry name" value="MenD"/>
    <property type="match status" value="1"/>
</dbReference>
<dbReference type="SUPFAM" id="SSF53474">
    <property type="entry name" value="alpha/beta-Hydrolases"/>
    <property type="match status" value="1"/>
</dbReference>
<dbReference type="CDD" id="cd07037">
    <property type="entry name" value="TPP_PYR_MenD"/>
    <property type="match status" value="1"/>
</dbReference>
<dbReference type="GO" id="GO:0046872">
    <property type="term" value="F:metal ion binding"/>
    <property type="evidence" value="ECO:0007669"/>
    <property type="project" value="UniProtKB-KW"/>
</dbReference>
<dbReference type="CDD" id="cd02009">
    <property type="entry name" value="TPP_SHCHC_synthase"/>
    <property type="match status" value="1"/>
</dbReference>
<dbReference type="Pfam" id="PF00561">
    <property type="entry name" value="Abhydrolase_1"/>
    <property type="match status" value="1"/>
</dbReference>
<dbReference type="PANTHER" id="PTHR42916">
    <property type="entry name" value="2-SUCCINYL-5-ENOLPYRUVYL-6-HYDROXY-3-CYCLOHEXENE-1-CARBOXYLATE SYNTHASE"/>
    <property type="match status" value="1"/>
</dbReference>
<dbReference type="InterPro" id="IPR029035">
    <property type="entry name" value="DHS-like_NAD/FAD-binding_dom"/>
</dbReference>
<comment type="caution">
    <text evidence="8">The sequence shown here is derived from an EMBL/GenBank/DDBJ whole genome shotgun (WGS) entry which is preliminary data.</text>
</comment>